<evidence type="ECO:0000313" key="1">
    <source>
        <dbReference type="EMBL" id="KAJ8629092.1"/>
    </source>
</evidence>
<reference evidence="1 2" key="1">
    <citation type="journal article" date="2022" name="Hortic Res">
        <title>A haplotype resolved chromosomal level avocado genome allows analysis of novel avocado genes.</title>
        <authorList>
            <person name="Nath O."/>
            <person name="Fletcher S.J."/>
            <person name="Hayward A."/>
            <person name="Shaw L.M."/>
            <person name="Masouleh A.K."/>
            <person name="Furtado A."/>
            <person name="Henry R.J."/>
            <person name="Mitter N."/>
        </authorList>
    </citation>
    <scope>NUCLEOTIDE SEQUENCE [LARGE SCALE GENOMIC DNA]</scope>
    <source>
        <strain evidence="2">cv. Hass</strain>
    </source>
</reference>
<proteinExistence type="predicted"/>
<dbReference type="Proteomes" id="UP001234297">
    <property type="component" value="Chromosome 7"/>
</dbReference>
<keyword evidence="2" id="KW-1185">Reference proteome</keyword>
<accession>A0ACC2L6X6</accession>
<evidence type="ECO:0000313" key="2">
    <source>
        <dbReference type="Proteomes" id="UP001234297"/>
    </source>
</evidence>
<gene>
    <name evidence="1" type="ORF">MRB53_022415</name>
</gene>
<comment type="caution">
    <text evidence="1">The sequence shown here is derived from an EMBL/GenBank/DDBJ whole genome shotgun (WGS) entry which is preliminary data.</text>
</comment>
<sequence>MERPSNPASDDTRSEALAQEHDSKLGRRKGPSTLPASKLVRRCTVPPLGEQPADHEGAVNVGERYRGGATRRAVERLGVFEAGGCYGSSMESGVLWWWRQRFWC</sequence>
<name>A0ACC2L6X6_PERAE</name>
<organism evidence="1 2">
    <name type="scientific">Persea americana</name>
    <name type="common">Avocado</name>
    <dbReference type="NCBI Taxonomy" id="3435"/>
    <lineage>
        <taxon>Eukaryota</taxon>
        <taxon>Viridiplantae</taxon>
        <taxon>Streptophyta</taxon>
        <taxon>Embryophyta</taxon>
        <taxon>Tracheophyta</taxon>
        <taxon>Spermatophyta</taxon>
        <taxon>Magnoliopsida</taxon>
        <taxon>Magnoliidae</taxon>
        <taxon>Laurales</taxon>
        <taxon>Lauraceae</taxon>
        <taxon>Persea</taxon>
    </lineage>
</organism>
<dbReference type="EMBL" id="CM056815">
    <property type="protein sequence ID" value="KAJ8629092.1"/>
    <property type="molecule type" value="Genomic_DNA"/>
</dbReference>
<protein>
    <submittedName>
        <fullName evidence="1">Uncharacterized protein</fullName>
    </submittedName>
</protein>